<keyword evidence="5 12" id="KW-0418">Kinase</keyword>
<dbReference type="GO" id="GO:0005524">
    <property type="term" value="F:ATP binding"/>
    <property type="evidence" value="ECO:0007669"/>
    <property type="project" value="UniProtKB-UniRule"/>
</dbReference>
<dbReference type="EC" id="2.7.11.1" evidence="1"/>
<dbReference type="SUPFAM" id="SSF56112">
    <property type="entry name" value="Protein kinase-like (PK-like)"/>
    <property type="match status" value="1"/>
</dbReference>
<feature type="compositionally biased region" description="Pro residues" evidence="10">
    <location>
        <begin position="1"/>
        <end position="10"/>
    </location>
</feature>
<evidence type="ECO:0000256" key="7">
    <source>
        <dbReference type="ARBA" id="ARBA00047899"/>
    </source>
</evidence>
<dbReference type="InterPro" id="IPR000719">
    <property type="entry name" value="Prot_kinase_dom"/>
</dbReference>
<feature type="binding site" evidence="9">
    <location>
        <position position="96"/>
    </location>
    <ligand>
        <name>ATP</name>
        <dbReference type="ChEBI" id="CHEBI:30616"/>
    </ligand>
</feature>
<dbReference type="GO" id="GO:0005634">
    <property type="term" value="C:nucleus"/>
    <property type="evidence" value="ECO:0007669"/>
    <property type="project" value="TreeGrafter"/>
</dbReference>
<evidence type="ECO:0000313" key="12">
    <source>
        <dbReference type="EMBL" id="KAH7137337.1"/>
    </source>
</evidence>
<dbReference type="PROSITE" id="PS00107">
    <property type="entry name" value="PROTEIN_KINASE_ATP"/>
    <property type="match status" value="1"/>
</dbReference>
<reference evidence="12" key="1">
    <citation type="journal article" date="2021" name="Nat. Commun.">
        <title>Genetic determinants of endophytism in the Arabidopsis root mycobiome.</title>
        <authorList>
            <person name="Mesny F."/>
            <person name="Miyauchi S."/>
            <person name="Thiergart T."/>
            <person name="Pickel B."/>
            <person name="Atanasova L."/>
            <person name="Karlsson M."/>
            <person name="Huettel B."/>
            <person name="Barry K.W."/>
            <person name="Haridas S."/>
            <person name="Chen C."/>
            <person name="Bauer D."/>
            <person name="Andreopoulos W."/>
            <person name="Pangilinan J."/>
            <person name="LaButti K."/>
            <person name="Riley R."/>
            <person name="Lipzen A."/>
            <person name="Clum A."/>
            <person name="Drula E."/>
            <person name="Henrissat B."/>
            <person name="Kohler A."/>
            <person name="Grigoriev I.V."/>
            <person name="Martin F.M."/>
            <person name="Hacquard S."/>
        </authorList>
    </citation>
    <scope>NUCLEOTIDE SEQUENCE</scope>
    <source>
        <strain evidence="12">MPI-CAGE-AT-0021</strain>
    </source>
</reference>
<dbReference type="PANTHER" id="PTHR47634">
    <property type="entry name" value="PROTEIN KINASE DOMAIN-CONTAINING PROTEIN-RELATED"/>
    <property type="match status" value="1"/>
</dbReference>
<evidence type="ECO:0000259" key="11">
    <source>
        <dbReference type="PROSITE" id="PS50011"/>
    </source>
</evidence>
<name>A0A9P9EHR5_9HYPO</name>
<keyword evidence="6 9" id="KW-0067">ATP-binding</keyword>
<evidence type="ECO:0000256" key="5">
    <source>
        <dbReference type="ARBA" id="ARBA00022777"/>
    </source>
</evidence>
<sequence>MAPESSPPTSPRSGSSEQGNKATSQPGKLRLELDPSRLEHFYEYEPGGHHPVHLQDVVGEKGRYRVIHKLGSGGFSNVWLCRDLEGREKTSYVALKVLMAEASDSDYPEIRINQLKDWLIKQREQDDAADPICLPLDQFTVDGPNGHHACFIYPLLGPKVSLGLFQANGDPDKSLRGISHRIVKAVSLLHSQGICYGNITPNNALHHTRGFDDLTEEEVMQILGAPTRNQIFAGSVKGHAELNAPQYLVYPVKWQHVAKEYIGEQPCLIDFGQSFEVAHAPEYLGIPGSYRSPELILDNKMGFGTDLWALGCTLFEIRTGRKLFCPFDEDDDDDYLDFMVQILGKLPEPWWSTTWEARKTLWKDELDEHGRAIPTVAEPEVPAAGITRVVHPSVAQGARSLAEKLAPGLWYLSENIHGGIPQKELDVFSDLLGQLLKYTPKTASAQQQPWITSGLIY</sequence>
<evidence type="ECO:0000313" key="13">
    <source>
        <dbReference type="Proteomes" id="UP000717696"/>
    </source>
</evidence>
<dbReference type="Gene3D" id="3.30.200.20">
    <property type="entry name" value="Phosphorylase Kinase, domain 1"/>
    <property type="match status" value="1"/>
</dbReference>
<dbReference type="OrthoDB" id="5979581at2759"/>
<accession>A0A9P9EHR5</accession>
<evidence type="ECO:0000256" key="3">
    <source>
        <dbReference type="ARBA" id="ARBA00022679"/>
    </source>
</evidence>
<gene>
    <name evidence="12" type="ORF">B0J13DRAFT_559510</name>
</gene>
<keyword evidence="2" id="KW-0723">Serine/threonine-protein kinase</keyword>
<comment type="catalytic activity">
    <reaction evidence="8">
        <text>L-seryl-[protein] + ATP = O-phospho-L-seryl-[protein] + ADP + H(+)</text>
        <dbReference type="Rhea" id="RHEA:17989"/>
        <dbReference type="Rhea" id="RHEA-COMP:9863"/>
        <dbReference type="Rhea" id="RHEA-COMP:11604"/>
        <dbReference type="ChEBI" id="CHEBI:15378"/>
        <dbReference type="ChEBI" id="CHEBI:29999"/>
        <dbReference type="ChEBI" id="CHEBI:30616"/>
        <dbReference type="ChEBI" id="CHEBI:83421"/>
        <dbReference type="ChEBI" id="CHEBI:456216"/>
        <dbReference type="EC" id="2.7.11.1"/>
    </reaction>
</comment>
<dbReference type="PROSITE" id="PS50011">
    <property type="entry name" value="PROTEIN_KINASE_DOM"/>
    <property type="match status" value="1"/>
</dbReference>
<organism evidence="12 13">
    <name type="scientific">Dactylonectria estremocensis</name>
    <dbReference type="NCBI Taxonomy" id="1079267"/>
    <lineage>
        <taxon>Eukaryota</taxon>
        <taxon>Fungi</taxon>
        <taxon>Dikarya</taxon>
        <taxon>Ascomycota</taxon>
        <taxon>Pezizomycotina</taxon>
        <taxon>Sordariomycetes</taxon>
        <taxon>Hypocreomycetidae</taxon>
        <taxon>Hypocreales</taxon>
        <taxon>Nectriaceae</taxon>
        <taxon>Dactylonectria</taxon>
    </lineage>
</organism>
<feature type="compositionally biased region" description="Polar residues" evidence="10">
    <location>
        <begin position="17"/>
        <end position="26"/>
    </location>
</feature>
<dbReference type="GO" id="GO:0004674">
    <property type="term" value="F:protein serine/threonine kinase activity"/>
    <property type="evidence" value="ECO:0007669"/>
    <property type="project" value="UniProtKB-KW"/>
</dbReference>
<dbReference type="GO" id="GO:0000245">
    <property type="term" value="P:spliceosomal complex assembly"/>
    <property type="evidence" value="ECO:0007669"/>
    <property type="project" value="TreeGrafter"/>
</dbReference>
<dbReference type="PANTHER" id="PTHR47634:SF9">
    <property type="entry name" value="PROTEIN KINASE DOMAIN-CONTAINING PROTEIN-RELATED"/>
    <property type="match status" value="1"/>
</dbReference>
<evidence type="ECO:0000256" key="4">
    <source>
        <dbReference type="ARBA" id="ARBA00022741"/>
    </source>
</evidence>
<comment type="catalytic activity">
    <reaction evidence="7">
        <text>L-threonyl-[protein] + ATP = O-phospho-L-threonyl-[protein] + ADP + H(+)</text>
        <dbReference type="Rhea" id="RHEA:46608"/>
        <dbReference type="Rhea" id="RHEA-COMP:11060"/>
        <dbReference type="Rhea" id="RHEA-COMP:11605"/>
        <dbReference type="ChEBI" id="CHEBI:15378"/>
        <dbReference type="ChEBI" id="CHEBI:30013"/>
        <dbReference type="ChEBI" id="CHEBI:30616"/>
        <dbReference type="ChEBI" id="CHEBI:61977"/>
        <dbReference type="ChEBI" id="CHEBI:456216"/>
        <dbReference type="EC" id="2.7.11.1"/>
    </reaction>
</comment>
<dbReference type="SMART" id="SM00220">
    <property type="entry name" value="S_TKc"/>
    <property type="match status" value="1"/>
</dbReference>
<proteinExistence type="predicted"/>
<dbReference type="GO" id="GO:0050684">
    <property type="term" value="P:regulation of mRNA processing"/>
    <property type="evidence" value="ECO:0007669"/>
    <property type="project" value="TreeGrafter"/>
</dbReference>
<dbReference type="InterPro" id="IPR017441">
    <property type="entry name" value="Protein_kinase_ATP_BS"/>
</dbReference>
<dbReference type="EMBL" id="JAGMUU010000015">
    <property type="protein sequence ID" value="KAH7137337.1"/>
    <property type="molecule type" value="Genomic_DNA"/>
</dbReference>
<feature type="domain" description="Protein kinase" evidence="11">
    <location>
        <begin position="64"/>
        <end position="451"/>
    </location>
</feature>
<comment type="caution">
    <text evidence="12">The sequence shown here is derived from an EMBL/GenBank/DDBJ whole genome shotgun (WGS) entry which is preliminary data.</text>
</comment>
<feature type="region of interest" description="Disordered" evidence="10">
    <location>
        <begin position="1"/>
        <end position="30"/>
    </location>
</feature>
<keyword evidence="4 9" id="KW-0547">Nucleotide-binding</keyword>
<dbReference type="GO" id="GO:0005737">
    <property type="term" value="C:cytoplasm"/>
    <property type="evidence" value="ECO:0007669"/>
    <property type="project" value="TreeGrafter"/>
</dbReference>
<dbReference type="AlphaFoldDB" id="A0A9P9EHR5"/>
<dbReference type="InterPro" id="IPR011009">
    <property type="entry name" value="Kinase-like_dom_sf"/>
</dbReference>
<dbReference type="Pfam" id="PF00069">
    <property type="entry name" value="Pkinase"/>
    <property type="match status" value="1"/>
</dbReference>
<dbReference type="Gene3D" id="1.10.510.10">
    <property type="entry name" value="Transferase(Phosphotransferase) domain 1"/>
    <property type="match status" value="1"/>
</dbReference>
<evidence type="ECO:0000256" key="6">
    <source>
        <dbReference type="ARBA" id="ARBA00022840"/>
    </source>
</evidence>
<dbReference type="Proteomes" id="UP000717696">
    <property type="component" value="Unassembled WGS sequence"/>
</dbReference>
<dbReference type="InterPro" id="IPR051334">
    <property type="entry name" value="SRPK"/>
</dbReference>
<evidence type="ECO:0000256" key="10">
    <source>
        <dbReference type="SAM" id="MobiDB-lite"/>
    </source>
</evidence>
<evidence type="ECO:0000256" key="2">
    <source>
        <dbReference type="ARBA" id="ARBA00022527"/>
    </source>
</evidence>
<evidence type="ECO:0000256" key="1">
    <source>
        <dbReference type="ARBA" id="ARBA00012513"/>
    </source>
</evidence>
<keyword evidence="13" id="KW-1185">Reference proteome</keyword>
<evidence type="ECO:0000256" key="9">
    <source>
        <dbReference type="PROSITE-ProRule" id="PRU10141"/>
    </source>
</evidence>
<evidence type="ECO:0000256" key="8">
    <source>
        <dbReference type="ARBA" id="ARBA00048679"/>
    </source>
</evidence>
<keyword evidence="3" id="KW-0808">Transferase</keyword>
<feature type="non-terminal residue" evidence="12">
    <location>
        <position position="1"/>
    </location>
</feature>
<protein>
    <recommendedName>
        <fullName evidence="1">non-specific serine/threonine protein kinase</fullName>
        <ecNumber evidence="1">2.7.11.1</ecNumber>
    </recommendedName>
</protein>